<evidence type="ECO:0000256" key="8">
    <source>
        <dbReference type="ARBA" id="ARBA00022989"/>
    </source>
</evidence>
<reference evidence="13" key="1">
    <citation type="submission" date="2025-08" db="UniProtKB">
        <authorList>
            <consortium name="Ensembl"/>
        </authorList>
    </citation>
    <scope>IDENTIFICATION</scope>
</reference>
<keyword evidence="11" id="KW-1015">Disulfide bond</keyword>
<dbReference type="InterPro" id="IPR001611">
    <property type="entry name" value="Leu-rich_rpt"/>
</dbReference>
<gene>
    <name evidence="13" type="primary">LOC107736022</name>
</gene>
<evidence type="ECO:0000256" key="12">
    <source>
        <dbReference type="ARBA" id="ARBA00023303"/>
    </source>
</evidence>
<dbReference type="InterPro" id="IPR032675">
    <property type="entry name" value="LRR_dom_sf"/>
</dbReference>
<dbReference type="Proteomes" id="UP000472270">
    <property type="component" value="Unassembled WGS sequence"/>
</dbReference>
<keyword evidence="5" id="KW-0812">Transmembrane</keyword>
<dbReference type="SUPFAM" id="SSF52058">
    <property type="entry name" value="L domain-like"/>
    <property type="match status" value="1"/>
</dbReference>
<organism evidence="13 14">
    <name type="scientific">Sinocyclocheilus rhinocerous</name>
    <dbReference type="NCBI Taxonomy" id="307959"/>
    <lineage>
        <taxon>Eukaryota</taxon>
        <taxon>Metazoa</taxon>
        <taxon>Chordata</taxon>
        <taxon>Craniata</taxon>
        <taxon>Vertebrata</taxon>
        <taxon>Euteleostomi</taxon>
        <taxon>Actinopterygii</taxon>
        <taxon>Neopterygii</taxon>
        <taxon>Teleostei</taxon>
        <taxon>Ostariophysi</taxon>
        <taxon>Cypriniformes</taxon>
        <taxon>Cyprinidae</taxon>
        <taxon>Cyprininae</taxon>
        <taxon>Sinocyclocheilus</taxon>
    </lineage>
</organism>
<evidence type="ECO:0000256" key="2">
    <source>
        <dbReference type="ARBA" id="ARBA00022448"/>
    </source>
</evidence>
<keyword evidence="4" id="KW-0433">Leucine-rich repeat</keyword>
<name>A0A673FR51_9TELE</name>
<dbReference type="PROSITE" id="PS51450">
    <property type="entry name" value="LRR"/>
    <property type="match status" value="2"/>
</dbReference>
<evidence type="ECO:0000256" key="7">
    <source>
        <dbReference type="ARBA" id="ARBA00022737"/>
    </source>
</evidence>
<evidence type="ECO:0000313" key="14">
    <source>
        <dbReference type="Proteomes" id="UP000472270"/>
    </source>
</evidence>
<dbReference type="AlphaFoldDB" id="A0A673FR51"/>
<dbReference type="PANTHER" id="PTHR46473">
    <property type="entry name" value="GH08155P"/>
    <property type="match status" value="1"/>
</dbReference>
<keyword evidence="14" id="KW-1185">Reference proteome</keyword>
<evidence type="ECO:0000256" key="10">
    <source>
        <dbReference type="ARBA" id="ARBA00023136"/>
    </source>
</evidence>
<keyword evidence="3" id="KW-1003">Cell membrane</keyword>
<evidence type="ECO:0000256" key="9">
    <source>
        <dbReference type="ARBA" id="ARBA00023065"/>
    </source>
</evidence>
<keyword evidence="8" id="KW-1133">Transmembrane helix</keyword>
<keyword evidence="7" id="KW-0677">Repeat</keyword>
<dbReference type="Pfam" id="PF13855">
    <property type="entry name" value="LRR_8"/>
    <property type="match status" value="2"/>
</dbReference>
<evidence type="ECO:0000256" key="6">
    <source>
        <dbReference type="ARBA" id="ARBA00022729"/>
    </source>
</evidence>
<dbReference type="SMART" id="SM00365">
    <property type="entry name" value="LRR_SD22"/>
    <property type="match status" value="2"/>
</dbReference>
<dbReference type="SMART" id="SM00369">
    <property type="entry name" value="LRR_TYP"/>
    <property type="match status" value="5"/>
</dbReference>
<comment type="subcellular location">
    <subcellularLocation>
        <location evidence="1">Cell membrane</location>
        <topology evidence="1">Single-pass membrane protein</topology>
    </subcellularLocation>
</comment>
<keyword evidence="12" id="KW-0407">Ion channel</keyword>
<dbReference type="GO" id="GO:0005886">
    <property type="term" value="C:plasma membrane"/>
    <property type="evidence" value="ECO:0007669"/>
    <property type="project" value="UniProtKB-SubCell"/>
</dbReference>
<evidence type="ECO:0000313" key="13">
    <source>
        <dbReference type="Ensembl" id="ENSSRHP00000003421.1"/>
    </source>
</evidence>
<dbReference type="Ensembl" id="ENSSRHT00000003550.1">
    <property type="protein sequence ID" value="ENSSRHP00000003421.1"/>
    <property type="gene ID" value="ENSSRHG00000002339.1"/>
</dbReference>
<keyword evidence="10" id="KW-0472">Membrane</keyword>
<proteinExistence type="predicted"/>
<keyword evidence="2" id="KW-0813">Transport</keyword>
<evidence type="ECO:0000256" key="11">
    <source>
        <dbReference type="ARBA" id="ARBA00023157"/>
    </source>
</evidence>
<sequence length="213" mass="23564">MSVTVLDLSGNGFNVNIAKRFLNAVSGTKIQSLIFSNICSLGRSSGNNSKDPDKFTFKGLEASGVKTFDLSSSNIFSLSYSVFSYLPDLEQITLAQSQINKIENNAFWGMTNLLQLNLSKNVLGIINSETFQNLEKLEVLDLSYNHIWTLGHQSFQGLPNLLNLNLTGNSLKYAHTFASLPSLEKLYLGDNKITHASNLLNIATNLKTLYLDF</sequence>
<dbReference type="Gene3D" id="3.80.10.10">
    <property type="entry name" value="Ribonuclease Inhibitor"/>
    <property type="match status" value="2"/>
</dbReference>
<protein>
    <submittedName>
        <fullName evidence="13">Toll-like receptor 5</fullName>
    </submittedName>
</protein>
<keyword evidence="6" id="KW-0732">Signal</keyword>
<evidence type="ECO:0000256" key="3">
    <source>
        <dbReference type="ARBA" id="ARBA00022475"/>
    </source>
</evidence>
<keyword evidence="9" id="KW-0406">Ion transport</keyword>
<evidence type="ECO:0000256" key="5">
    <source>
        <dbReference type="ARBA" id="ARBA00022692"/>
    </source>
</evidence>
<dbReference type="InterPro" id="IPR051432">
    <property type="entry name" value="KCNMA1_auxiliary"/>
</dbReference>
<evidence type="ECO:0000256" key="1">
    <source>
        <dbReference type="ARBA" id="ARBA00004162"/>
    </source>
</evidence>
<accession>A0A673FR51</accession>
<dbReference type="GO" id="GO:0034220">
    <property type="term" value="P:monoatomic ion transmembrane transport"/>
    <property type="evidence" value="ECO:0007669"/>
    <property type="project" value="UniProtKB-KW"/>
</dbReference>
<evidence type="ECO:0000256" key="4">
    <source>
        <dbReference type="ARBA" id="ARBA00022614"/>
    </source>
</evidence>
<dbReference type="FunFam" id="3.80.10.10:FF:000365">
    <property type="entry name" value="Toll-like receptor 5"/>
    <property type="match status" value="1"/>
</dbReference>
<dbReference type="InterPro" id="IPR003591">
    <property type="entry name" value="Leu-rich_rpt_typical-subtyp"/>
</dbReference>
<dbReference type="PANTHER" id="PTHR46473:SF23">
    <property type="entry name" value="GH08155P"/>
    <property type="match status" value="1"/>
</dbReference>
<reference evidence="13" key="2">
    <citation type="submission" date="2025-09" db="UniProtKB">
        <authorList>
            <consortium name="Ensembl"/>
        </authorList>
    </citation>
    <scope>IDENTIFICATION</scope>
</reference>